<reference evidence="10" key="1">
    <citation type="journal article" date="2014" name="Int. J. Syst. Evol. Microbiol.">
        <title>Complete genome sequence of Corynebacterium casei LMG S-19264T (=DSM 44701T), isolated from a smear-ripened cheese.</title>
        <authorList>
            <consortium name="US DOE Joint Genome Institute (JGI-PGF)"/>
            <person name="Walter F."/>
            <person name="Albersmeier A."/>
            <person name="Kalinowski J."/>
            <person name="Ruckert C."/>
        </authorList>
    </citation>
    <scope>NUCLEOTIDE SEQUENCE</scope>
    <source>
        <strain evidence="10">JCM 13583</strain>
    </source>
</reference>
<dbReference type="InterPro" id="IPR000544">
    <property type="entry name" value="Octanoyltransferase"/>
</dbReference>
<feature type="active site" description="Acyl-thioester intermediate" evidence="4 6">
    <location>
        <position position="166"/>
    </location>
</feature>
<accession>A0AA37BRH3</accession>
<dbReference type="PROSITE" id="PS51733">
    <property type="entry name" value="BPL_LPL_CATALYTIC"/>
    <property type="match status" value="1"/>
</dbReference>
<dbReference type="RefSeq" id="WP_188680874.1">
    <property type="nucleotide sequence ID" value="NZ_BMNY01000001.1"/>
</dbReference>
<dbReference type="InterPro" id="IPR045864">
    <property type="entry name" value="aa-tRNA-synth_II/BPL/LPL"/>
</dbReference>
<evidence type="ECO:0000256" key="8">
    <source>
        <dbReference type="PIRSR" id="PIRSR016262-3"/>
    </source>
</evidence>
<evidence type="ECO:0000259" key="9">
    <source>
        <dbReference type="PROSITE" id="PS51733"/>
    </source>
</evidence>
<sequence>MGVRVLHFGTLDYGYAHSIQLRLLEGVSSGRVEGAIMFLEHPDVYTAGIHTSPEDLGNLGEAVRVERGGSVTYHGPGQLVTYYILNLIDLGINVRDLVQKVEEAVVSTLARFSIRAEGRLGRETGVWVGSRKICSIGFALRSSVTFHGSALNISTDLSKFGVVNPCGFSPSVMTSMEAETGRKIERGEVEAALERELLASLGIGSFRDEYPQGVPL</sequence>
<dbReference type="GO" id="GO:0033819">
    <property type="term" value="F:lipoyl(octanoyl) transferase activity"/>
    <property type="evidence" value="ECO:0007669"/>
    <property type="project" value="UniProtKB-EC"/>
</dbReference>
<dbReference type="Gene3D" id="3.30.930.10">
    <property type="entry name" value="Bira Bifunctional Protein, Domain 2"/>
    <property type="match status" value="1"/>
</dbReference>
<proteinExistence type="inferred from homology"/>
<comment type="catalytic activity">
    <reaction evidence="4 5">
        <text>octanoyl-[ACP] + L-lysyl-[protein] = N(6)-octanoyl-L-lysyl-[protein] + holo-[ACP] + H(+)</text>
        <dbReference type="Rhea" id="RHEA:17665"/>
        <dbReference type="Rhea" id="RHEA-COMP:9636"/>
        <dbReference type="Rhea" id="RHEA-COMP:9685"/>
        <dbReference type="Rhea" id="RHEA-COMP:9752"/>
        <dbReference type="Rhea" id="RHEA-COMP:9928"/>
        <dbReference type="ChEBI" id="CHEBI:15378"/>
        <dbReference type="ChEBI" id="CHEBI:29969"/>
        <dbReference type="ChEBI" id="CHEBI:64479"/>
        <dbReference type="ChEBI" id="CHEBI:78463"/>
        <dbReference type="ChEBI" id="CHEBI:78809"/>
        <dbReference type="EC" id="2.3.1.181"/>
    </reaction>
</comment>
<protein>
    <recommendedName>
        <fullName evidence="4">Probable octanoyltransferase</fullName>
        <ecNumber evidence="4">2.3.1.181</ecNumber>
    </recommendedName>
    <alternativeName>
        <fullName evidence="4">Lipoate-protein ligase B</fullName>
    </alternativeName>
    <alternativeName>
        <fullName evidence="4">Lipoyl/octanoyl transferase</fullName>
    </alternativeName>
    <alternativeName>
        <fullName evidence="4">Octanoyl-[acyl-carrier-protein]-protein N-octanoyltransferase</fullName>
    </alternativeName>
</protein>
<comment type="caution">
    <text evidence="10">The sequence shown here is derived from an EMBL/GenBank/DDBJ whole genome shotgun (WGS) entry which is preliminary data.</text>
</comment>
<keyword evidence="4" id="KW-0963">Cytoplasm</keyword>
<dbReference type="Pfam" id="PF21948">
    <property type="entry name" value="LplA-B_cat"/>
    <property type="match status" value="1"/>
</dbReference>
<evidence type="ECO:0000256" key="5">
    <source>
        <dbReference type="PIRNR" id="PIRNR016262"/>
    </source>
</evidence>
<gene>
    <name evidence="4 10" type="primary">lipB</name>
    <name evidence="10" type="ORF">GCM10007108_10260</name>
</gene>
<feature type="site" description="Lowers pKa of active site Cys" evidence="4 8">
    <location>
        <position position="132"/>
    </location>
</feature>
<feature type="domain" description="BPL/LPL catalytic" evidence="9">
    <location>
        <begin position="30"/>
        <end position="205"/>
    </location>
</feature>
<dbReference type="EC" id="2.3.1.181" evidence="4"/>
<evidence type="ECO:0000256" key="6">
    <source>
        <dbReference type="PIRSR" id="PIRSR016262-1"/>
    </source>
</evidence>
<dbReference type="Proteomes" id="UP000632195">
    <property type="component" value="Unassembled WGS sequence"/>
</dbReference>
<keyword evidence="3 4" id="KW-0012">Acyltransferase</keyword>
<dbReference type="AlphaFoldDB" id="A0AA37BRH3"/>
<dbReference type="PANTHER" id="PTHR10993">
    <property type="entry name" value="OCTANOYLTRANSFERASE"/>
    <property type="match status" value="1"/>
</dbReference>
<evidence type="ECO:0000256" key="2">
    <source>
        <dbReference type="ARBA" id="ARBA00022679"/>
    </source>
</evidence>
<comment type="miscellaneous">
    <text evidence="4">In the reaction, the free carboxyl group of octanoic acid is attached via an amide linkage to the epsilon-amino group of a specific lysine residue of lipoyl domains of lipoate-dependent enzymes.</text>
</comment>
<keyword evidence="11" id="KW-1185">Reference proteome</keyword>
<dbReference type="InterPro" id="IPR004143">
    <property type="entry name" value="BPL_LPL_catalytic"/>
</dbReference>
<dbReference type="NCBIfam" id="NF010925">
    <property type="entry name" value="PRK14345.1"/>
    <property type="match status" value="1"/>
</dbReference>
<dbReference type="EMBL" id="BMNY01000001">
    <property type="protein sequence ID" value="GGM74256.1"/>
    <property type="molecule type" value="Genomic_DNA"/>
</dbReference>
<evidence type="ECO:0000313" key="10">
    <source>
        <dbReference type="EMBL" id="GGM74256.1"/>
    </source>
</evidence>
<dbReference type="CDD" id="cd16444">
    <property type="entry name" value="LipB"/>
    <property type="match status" value="1"/>
</dbReference>
<dbReference type="PANTHER" id="PTHR10993:SF7">
    <property type="entry name" value="LIPOYLTRANSFERASE 2, MITOCHONDRIAL-RELATED"/>
    <property type="match status" value="1"/>
</dbReference>
<comment type="subcellular location">
    <subcellularLocation>
        <location evidence="4">Cytoplasm</location>
    </subcellularLocation>
</comment>
<dbReference type="NCBIfam" id="TIGR00214">
    <property type="entry name" value="lipB"/>
    <property type="match status" value="1"/>
</dbReference>
<evidence type="ECO:0000256" key="7">
    <source>
        <dbReference type="PIRSR" id="PIRSR016262-2"/>
    </source>
</evidence>
<dbReference type="SUPFAM" id="SSF55681">
    <property type="entry name" value="Class II aaRS and biotin synthetases"/>
    <property type="match status" value="1"/>
</dbReference>
<feature type="binding site" evidence="4 7">
    <location>
        <begin position="135"/>
        <end position="137"/>
    </location>
    <ligand>
        <name>substrate</name>
    </ligand>
</feature>
<evidence type="ECO:0000256" key="3">
    <source>
        <dbReference type="ARBA" id="ARBA00023315"/>
    </source>
</evidence>
<comment type="function">
    <text evidence="4 5">Catalyzes the transfer of endogenously produced octanoic acid from octanoyl-acyl-carrier-protein onto the lipoyl domains of lipoate-dependent enzymes. Lipoyl-ACP can also act as a substrate although octanoyl-ACP is likely to be the physiological substrate.</text>
</comment>
<evidence type="ECO:0000256" key="4">
    <source>
        <dbReference type="HAMAP-Rule" id="MF_00013"/>
    </source>
</evidence>
<comment type="pathway">
    <text evidence="1 4 5">Protein modification; protein lipoylation via endogenous pathway; protein N(6)-(lipoyl)lysine from octanoyl-[acyl-carrier-protein]: step 1/2.</text>
</comment>
<keyword evidence="2 4" id="KW-0808">Transferase</keyword>
<reference evidence="10" key="2">
    <citation type="submission" date="2022-09" db="EMBL/GenBank/DDBJ databases">
        <authorList>
            <person name="Sun Q."/>
            <person name="Ohkuma M."/>
        </authorList>
    </citation>
    <scope>NUCLEOTIDE SEQUENCE</scope>
    <source>
        <strain evidence="10">JCM 13583</strain>
    </source>
</reference>
<dbReference type="HAMAP" id="MF_00013">
    <property type="entry name" value="LipB"/>
    <property type="match status" value="1"/>
</dbReference>
<dbReference type="GO" id="GO:0005737">
    <property type="term" value="C:cytoplasm"/>
    <property type="evidence" value="ECO:0007669"/>
    <property type="project" value="UniProtKB-SubCell"/>
</dbReference>
<evidence type="ECO:0000256" key="1">
    <source>
        <dbReference type="ARBA" id="ARBA00004821"/>
    </source>
</evidence>
<feature type="binding site" evidence="4 7">
    <location>
        <begin position="67"/>
        <end position="74"/>
    </location>
    <ligand>
        <name>substrate</name>
    </ligand>
</feature>
<organism evidence="10 11">
    <name type="scientific">Thermogymnomonas acidicola</name>
    <dbReference type="NCBI Taxonomy" id="399579"/>
    <lineage>
        <taxon>Archaea</taxon>
        <taxon>Methanobacteriati</taxon>
        <taxon>Thermoplasmatota</taxon>
        <taxon>Thermoplasmata</taxon>
        <taxon>Thermoplasmatales</taxon>
        <taxon>Thermogymnomonas</taxon>
    </lineage>
</organism>
<evidence type="ECO:0000313" key="11">
    <source>
        <dbReference type="Proteomes" id="UP000632195"/>
    </source>
</evidence>
<name>A0AA37BRH3_9ARCH</name>
<dbReference type="InterPro" id="IPR020605">
    <property type="entry name" value="Octanoyltransferase_CS"/>
</dbReference>
<dbReference type="PROSITE" id="PS01313">
    <property type="entry name" value="LIPB"/>
    <property type="match status" value="1"/>
</dbReference>
<dbReference type="GO" id="GO:0009249">
    <property type="term" value="P:protein lipoylation"/>
    <property type="evidence" value="ECO:0007669"/>
    <property type="project" value="InterPro"/>
</dbReference>
<feature type="binding site" evidence="4 7">
    <location>
        <begin position="148"/>
        <end position="150"/>
    </location>
    <ligand>
        <name>substrate</name>
    </ligand>
</feature>
<comment type="similarity">
    <text evidence="4 5">Belongs to the LipB family.</text>
</comment>
<dbReference type="PIRSF" id="PIRSF016262">
    <property type="entry name" value="LPLase"/>
    <property type="match status" value="1"/>
</dbReference>